<dbReference type="Pfam" id="PF05131">
    <property type="entry name" value="Pep3_Vps18"/>
    <property type="match status" value="1"/>
</dbReference>
<feature type="coiled-coil region" evidence="5">
    <location>
        <begin position="824"/>
        <end position="851"/>
    </location>
</feature>
<dbReference type="GO" id="GO:0030674">
    <property type="term" value="F:protein-macromolecule adaptor activity"/>
    <property type="evidence" value="ECO:0007669"/>
    <property type="project" value="TreeGrafter"/>
</dbReference>
<dbReference type="GO" id="GO:0007040">
    <property type="term" value="P:lysosome organization"/>
    <property type="evidence" value="ECO:0007669"/>
    <property type="project" value="TreeGrafter"/>
</dbReference>
<dbReference type="PANTHER" id="PTHR23323:SF26">
    <property type="entry name" value="VACUOLAR PROTEIN SORTING-ASSOCIATED PROTEIN 18 HOMOLOG"/>
    <property type="match status" value="1"/>
</dbReference>
<dbReference type="GO" id="GO:0031902">
    <property type="term" value="C:late endosome membrane"/>
    <property type="evidence" value="ECO:0007669"/>
    <property type="project" value="UniProtKB-SubCell"/>
</dbReference>
<evidence type="ECO:0000313" key="8">
    <source>
        <dbReference type="WBParaSite" id="Pan_g5102.t1"/>
    </source>
</evidence>
<dbReference type="WBParaSite" id="Pan_g5102.t1">
    <property type="protein sequence ID" value="Pan_g5102.t1"/>
    <property type="gene ID" value="Pan_g5102"/>
</dbReference>
<dbReference type="GO" id="GO:0007032">
    <property type="term" value="P:endosome organization"/>
    <property type="evidence" value="ECO:0007669"/>
    <property type="project" value="TreeGrafter"/>
</dbReference>
<dbReference type="InterPro" id="IPR007810">
    <property type="entry name" value="Pep3/Vps18_beta-prop"/>
</dbReference>
<dbReference type="GO" id="GO:0048284">
    <property type="term" value="P:organelle fusion"/>
    <property type="evidence" value="ECO:0007669"/>
    <property type="project" value="TreeGrafter"/>
</dbReference>
<keyword evidence="5" id="KW-0175">Coiled coil</keyword>
<keyword evidence="3" id="KW-0863">Zinc-finger</keyword>
<dbReference type="Proteomes" id="UP000492821">
    <property type="component" value="Unassembled WGS sequence"/>
</dbReference>
<reference evidence="8" key="2">
    <citation type="submission" date="2020-10" db="UniProtKB">
        <authorList>
            <consortium name="WormBaseParasite"/>
        </authorList>
    </citation>
    <scope>IDENTIFICATION</scope>
</reference>
<keyword evidence="7" id="KW-1185">Reference proteome</keyword>
<comment type="subcellular location">
    <subcellularLocation>
        <location evidence="1">Late endosome membrane</location>
        <topology evidence="1">Peripheral membrane protein</topology>
        <orientation evidence="1">Cytoplasmic side</orientation>
    </subcellularLocation>
</comment>
<evidence type="ECO:0000259" key="6">
    <source>
        <dbReference type="Pfam" id="PF05131"/>
    </source>
</evidence>
<feature type="domain" description="Pep3/Vps18 beta-propeller" evidence="6">
    <location>
        <begin position="9"/>
        <end position="375"/>
    </location>
</feature>
<name>A0A7E4VYA6_PANRE</name>
<dbReference type="GO" id="GO:0008333">
    <property type="term" value="P:endosome to lysosome transport"/>
    <property type="evidence" value="ECO:0007669"/>
    <property type="project" value="TreeGrafter"/>
</dbReference>
<evidence type="ECO:0000256" key="5">
    <source>
        <dbReference type="SAM" id="Coils"/>
    </source>
</evidence>
<keyword evidence="4" id="KW-0862">Zinc</keyword>
<dbReference type="InterPro" id="IPR011990">
    <property type="entry name" value="TPR-like_helical_dom_sf"/>
</dbReference>
<dbReference type="Gene3D" id="1.25.40.10">
    <property type="entry name" value="Tetratricopeptide repeat domain"/>
    <property type="match status" value="1"/>
</dbReference>
<evidence type="ECO:0000256" key="2">
    <source>
        <dbReference type="ARBA" id="ARBA00022723"/>
    </source>
</evidence>
<evidence type="ECO:0000256" key="4">
    <source>
        <dbReference type="ARBA" id="ARBA00022833"/>
    </source>
</evidence>
<dbReference type="AlphaFoldDB" id="A0A7E4VYA6"/>
<dbReference type="GO" id="GO:0008270">
    <property type="term" value="F:zinc ion binding"/>
    <property type="evidence" value="ECO:0007669"/>
    <property type="project" value="UniProtKB-KW"/>
</dbReference>
<dbReference type="GO" id="GO:0006904">
    <property type="term" value="P:vesicle docking involved in exocytosis"/>
    <property type="evidence" value="ECO:0007669"/>
    <property type="project" value="TreeGrafter"/>
</dbReference>
<accession>A0A7E4VYA6</accession>
<reference evidence="7" key="1">
    <citation type="journal article" date="2013" name="Genetics">
        <title>The draft genome and transcriptome of Panagrellus redivivus are shaped by the harsh demands of a free-living lifestyle.</title>
        <authorList>
            <person name="Srinivasan J."/>
            <person name="Dillman A.R."/>
            <person name="Macchietto M.G."/>
            <person name="Heikkinen L."/>
            <person name="Lakso M."/>
            <person name="Fracchia K.M."/>
            <person name="Antoshechkin I."/>
            <person name="Mortazavi A."/>
            <person name="Wong G."/>
            <person name="Sternberg P.W."/>
        </authorList>
    </citation>
    <scope>NUCLEOTIDE SEQUENCE [LARGE SCALE GENOMIC DNA]</scope>
    <source>
        <strain evidence="7">MT8872</strain>
    </source>
</reference>
<evidence type="ECO:0000256" key="1">
    <source>
        <dbReference type="ARBA" id="ARBA00004492"/>
    </source>
</evidence>
<sequence length="981" mass="111726">MARIYTDPLFEHVKVPYTPKHTIVCLKVQNDSMFIALHNPQNKQWVLRYVRVPTGKTTDVPLPITDKNTVTAVFVDPKGIHCVVTTSFGESYYVNSKFLKAVLLKKLKGHVITSIGWNPQYNKETETGFILVGTSTGSVFETSLNNAGTVMYFKLLTDSINSSKHKNLPVSSIVLKVVTVDESDRWIAFICLPGQLHIFKTSMNTDDALTQQSGTFFGTFVEPANAILNGMFAGVEPIRHRYVNQEPNSSSSFVISDSKPGQTAARYAWVNEDGISVGVVDLSQVDSVENYDLIKETGSIPHEFRDGVVNYPLAVQMTRFHIFVLYRDRVNAYSAYNYRSYFEERLTSEKPISMSRDPSSQMVWTFNDSKIWKYKPLNEGQYVWKVFLDSGDFVKARALTKLMSDKTPFKAVVCREAEHQFEQGNYLKAANLFFEADESFDAVVLRFMQDQTPKKRAGLKSYLALRLDSESPDNEVRITLLVLWIMELRLCELAELREDKKTTSTDSETLDDDAIILRAELHSFMDAPVVLPCLKANLDAAYRLVISHMDFESHIYLARLVHDYDTLIRVLILQSRYKDAIHTIEEHGRPNFFYKFAPDLLKNEPQMFLKALRDNSKILDPTRFLPTFYKCIDQPQSAEVAFQYFSHVVSGGNQTSPAIHAFLILLYAECKPAKLLDHLKAFGTDRSQIPYDAGNALRLCMRKELKECCIFLYSLEGMHESAVKLALEISTQLAIECAKKIGDETLTDLSMLDPIYEGGTTLEEVKKHVWLMIARHMLAAKVDIVDVLNLIKESNYVLSVDSLLPSFPEFTSIEAIQGPLCAALKEKSEKIQSLQAKVKEASSVVDALKRDIENRKKSGRVIKVTDKCPRCDEAILLRPFYAFNCWHYIHTDCLEAAMDSLFTESEKLQYDYLKKEYTKLSKQHSIEEHPALEAKIKLIKQKMGKLLGVSCPLCGMRVIELIDKPFFNDEEYANEMKKWQI</sequence>
<proteinExistence type="predicted"/>
<dbReference type="GO" id="GO:0030897">
    <property type="term" value="C:HOPS complex"/>
    <property type="evidence" value="ECO:0007669"/>
    <property type="project" value="TreeGrafter"/>
</dbReference>
<dbReference type="InterPro" id="IPR036322">
    <property type="entry name" value="WD40_repeat_dom_sf"/>
</dbReference>
<organism evidence="7 8">
    <name type="scientific">Panagrellus redivivus</name>
    <name type="common">Microworm</name>
    <dbReference type="NCBI Taxonomy" id="6233"/>
    <lineage>
        <taxon>Eukaryota</taxon>
        <taxon>Metazoa</taxon>
        <taxon>Ecdysozoa</taxon>
        <taxon>Nematoda</taxon>
        <taxon>Chromadorea</taxon>
        <taxon>Rhabditida</taxon>
        <taxon>Tylenchina</taxon>
        <taxon>Panagrolaimomorpha</taxon>
        <taxon>Panagrolaimoidea</taxon>
        <taxon>Panagrolaimidae</taxon>
        <taxon>Panagrellus</taxon>
    </lineage>
</organism>
<protein>
    <submittedName>
        <fullName evidence="8">Vacuolar protein sorting-associated protein 18 homolog</fullName>
    </submittedName>
</protein>
<dbReference type="SUPFAM" id="SSF50978">
    <property type="entry name" value="WD40 repeat-like"/>
    <property type="match status" value="1"/>
</dbReference>
<dbReference type="PANTHER" id="PTHR23323">
    <property type="entry name" value="VACUOLAR PROTEIN SORTING-ASSOCIATED PROTEIN"/>
    <property type="match status" value="1"/>
</dbReference>
<evidence type="ECO:0000313" key="7">
    <source>
        <dbReference type="Proteomes" id="UP000492821"/>
    </source>
</evidence>
<keyword evidence="2" id="KW-0479">Metal-binding</keyword>
<evidence type="ECO:0000256" key="3">
    <source>
        <dbReference type="ARBA" id="ARBA00022771"/>
    </source>
</evidence>